<accession>A0A1G7NVW6</accession>
<name>A0A1G7NVW6_9BACT</name>
<evidence type="ECO:0000313" key="3">
    <source>
        <dbReference type="Proteomes" id="UP000199355"/>
    </source>
</evidence>
<dbReference type="RefSeq" id="WP_092154330.1">
    <property type="nucleotide sequence ID" value="NZ_FNBX01000013.1"/>
</dbReference>
<dbReference type="AlphaFoldDB" id="A0A1G7NVW6"/>
<dbReference type="OrthoDB" id="9801832at2"/>
<dbReference type="Pfam" id="PF00403">
    <property type="entry name" value="HMA"/>
    <property type="match status" value="1"/>
</dbReference>
<dbReference type="InterPro" id="IPR036163">
    <property type="entry name" value="HMA_dom_sf"/>
</dbReference>
<protein>
    <submittedName>
        <fullName evidence="2">Copper chaperone</fullName>
    </submittedName>
</protein>
<dbReference type="Proteomes" id="UP000199355">
    <property type="component" value="Unassembled WGS sequence"/>
</dbReference>
<gene>
    <name evidence="2" type="ORF">SAMN05192586_11329</name>
</gene>
<dbReference type="Gene3D" id="3.30.70.100">
    <property type="match status" value="1"/>
</dbReference>
<evidence type="ECO:0000313" key="2">
    <source>
        <dbReference type="EMBL" id="SDF78185.1"/>
    </source>
</evidence>
<dbReference type="GO" id="GO:0046872">
    <property type="term" value="F:metal ion binding"/>
    <property type="evidence" value="ECO:0007669"/>
    <property type="project" value="InterPro"/>
</dbReference>
<keyword evidence="3" id="KW-1185">Reference proteome</keyword>
<dbReference type="STRING" id="571438.SAMN05192586_11329"/>
<proteinExistence type="predicted"/>
<organism evidence="2 3">
    <name type="scientific">Desulfovibrio legallii</name>
    <dbReference type="NCBI Taxonomy" id="571438"/>
    <lineage>
        <taxon>Bacteria</taxon>
        <taxon>Pseudomonadati</taxon>
        <taxon>Thermodesulfobacteriota</taxon>
        <taxon>Desulfovibrionia</taxon>
        <taxon>Desulfovibrionales</taxon>
        <taxon>Desulfovibrionaceae</taxon>
        <taxon>Desulfovibrio</taxon>
    </lineage>
</organism>
<evidence type="ECO:0000259" key="1">
    <source>
        <dbReference type="PROSITE" id="PS50846"/>
    </source>
</evidence>
<feature type="domain" description="HMA" evidence="1">
    <location>
        <begin position="1"/>
        <end position="65"/>
    </location>
</feature>
<dbReference type="PROSITE" id="PS50846">
    <property type="entry name" value="HMA_2"/>
    <property type="match status" value="1"/>
</dbReference>
<dbReference type="CDD" id="cd00371">
    <property type="entry name" value="HMA"/>
    <property type="match status" value="1"/>
</dbReference>
<reference evidence="3" key="1">
    <citation type="submission" date="2016-10" db="EMBL/GenBank/DDBJ databases">
        <authorList>
            <person name="Varghese N."/>
            <person name="Submissions S."/>
        </authorList>
    </citation>
    <scope>NUCLEOTIDE SEQUENCE [LARGE SCALE GENOMIC DNA]</scope>
    <source>
        <strain evidence="3">KHC7</strain>
    </source>
</reference>
<sequence length="65" mass="6959">MKTLKVNGMRCGHCKASVEEAAGKIAGVKNPQVDLEAKELRFEESAPVDMAALRAAITDIGFDPE</sequence>
<dbReference type="InterPro" id="IPR006121">
    <property type="entry name" value="HMA_dom"/>
</dbReference>
<dbReference type="SUPFAM" id="SSF55008">
    <property type="entry name" value="HMA, heavy metal-associated domain"/>
    <property type="match status" value="1"/>
</dbReference>
<dbReference type="EMBL" id="FNBX01000013">
    <property type="protein sequence ID" value="SDF78185.1"/>
    <property type="molecule type" value="Genomic_DNA"/>
</dbReference>